<accession>A0A9W4NU58</accession>
<proteinExistence type="predicted"/>
<reference evidence="1" key="1">
    <citation type="submission" date="2021-07" db="EMBL/GenBank/DDBJ databases">
        <authorList>
            <person name="Branca A.L. A."/>
        </authorList>
    </citation>
    <scope>NUCLEOTIDE SEQUENCE</scope>
</reference>
<dbReference type="Gene3D" id="3.40.50.150">
    <property type="entry name" value="Vaccinia Virus protein VP39"/>
    <property type="match status" value="1"/>
</dbReference>
<name>A0A9W4NU58_9EURO</name>
<organism evidence="1 2">
    <name type="scientific">Penicillium salamii</name>
    <dbReference type="NCBI Taxonomy" id="1612424"/>
    <lineage>
        <taxon>Eukaryota</taxon>
        <taxon>Fungi</taxon>
        <taxon>Dikarya</taxon>
        <taxon>Ascomycota</taxon>
        <taxon>Pezizomycotina</taxon>
        <taxon>Eurotiomycetes</taxon>
        <taxon>Eurotiomycetidae</taxon>
        <taxon>Eurotiales</taxon>
        <taxon>Aspergillaceae</taxon>
        <taxon>Penicillium</taxon>
    </lineage>
</organism>
<keyword evidence="2" id="KW-1185">Reference proteome</keyword>
<sequence length="258" mass="30169">MRWLSQATDLPATVRGVDLFPPPVSWLPPNCILEVDDVTKEWTWQQPFDLVHMRLLDAAFTPEENEEVLYQCYRSLRPGGWVELLELTADFQSEDNSWSQDCPLKGFMPLMKSAAAKTGRPLHLYQRCAELVKSAGFLDIHEEVKKWPIGPWARDEQLKEAGSLNLEHWMVGAEGYVMYLLTKFGDPTPWSHDEVQVYLAHIRKELKDHNNHIYHRVLSLMKLFFRRLKERIDCLQSRLGWKIKLEILRPRVLIHGII</sequence>
<dbReference type="InterPro" id="IPR029063">
    <property type="entry name" value="SAM-dependent_MTases_sf"/>
</dbReference>
<dbReference type="Proteomes" id="UP001152649">
    <property type="component" value="Unassembled WGS sequence"/>
</dbReference>
<protein>
    <submittedName>
        <fullName evidence="1">Uncharacterized protein</fullName>
    </submittedName>
</protein>
<comment type="caution">
    <text evidence="1">The sequence shown here is derived from an EMBL/GenBank/DDBJ whole genome shotgun (WGS) entry which is preliminary data.</text>
</comment>
<gene>
    <name evidence="1" type="ORF">PSALAMII_LOCUS9446</name>
</gene>
<evidence type="ECO:0000313" key="2">
    <source>
        <dbReference type="Proteomes" id="UP001152649"/>
    </source>
</evidence>
<dbReference type="AlphaFoldDB" id="A0A9W4NU58"/>
<dbReference type="EMBL" id="CAJVPG010000433">
    <property type="protein sequence ID" value="CAG8417008.1"/>
    <property type="molecule type" value="Genomic_DNA"/>
</dbReference>
<dbReference type="OrthoDB" id="5853397at2759"/>
<dbReference type="SUPFAM" id="SSF53335">
    <property type="entry name" value="S-adenosyl-L-methionine-dependent methyltransferases"/>
    <property type="match status" value="1"/>
</dbReference>
<evidence type="ECO:0000313" key="1">
    <source>
        <dbReference type="EMBL" id="CAG8417008.1"/>
    </source>
</evidence>